<dbReference type="PANTHER" id="PTHR16212">
    <property type="entry name" value="FOCADHESIN FAMILY MEMBER"/>
    <property type="match status" value="1"/>
</dbReference>
<dbReference type="EMBL" id="VJMH01006755">
    <property type="protein sequence ID" value="KAF0688144.1"/>
    <property type="molecule type" value="Genomic_DNA"/>
</dbReference>
<dbReference type="GO" id="GO:0060147">
    <property type="term" value="P:regulation of post-transcriptional gene silencing"/>
    <property type="evidence" value="ECO:0007669"/>
    <property type="project" value="InterPro"/>
</dbReference>
<feature type="domain" description="DUF3730" evidence="1">
    <location>
        <begin position="447"/>
        <end position="642"/>
    </location>
</feature>
<sequence length="1634" mass="176636">MQKEAKRVLDEARADVSGERCLLRVLDTLTETESLSLAQHLMTGLEDMAQTALFSRVLLLQNTSRVASIPTLSDEKAEFVGYRLASIAFTLWVEDVAAHVDIEKALSRAWQGHPMILTGLVAFVEETLVDTSDRTALLACFQQVLQRTLAGTTPPLVKQTALAAIVRMGWVVDDESHRVTVIRVLVEAARILPLADSATTISSIVLGAVDLATSVHDPLACHVDLASLLLSLLPHVQDLRRGSLHLLLALESLIKTAPSVVWELDTDLLPLLAFLLASIESPVEQGILLRLLHRALEACPITGTRAVYAEALFPALLALLPHSSSHLALVEAIATRIPLAASSSATRRPRTMNKHWPLVHLVSTLVHDPAACTAWLDASATALVTTPEAFVYDSAVVLVCCALLFHPAAAVQAAAIVLAKTCILAWPVAGRLVVPCVVYVLARPGQAPEQLLELLHVLIATAKDSECMKTILKTIKALADVPDTKALALRLLYHVWTLESRVYPRLEEMLSVDAPPDDLNWQICQLYTIYELCQVRGDLGLNFVARIQGALEHALPSMAAMALACVRALCVGDCLDFAAACKIIATKLRKKKIAVVDHPLYQEELCALYGIGGTLQVSDKPAFMDQLWAFTTSDRPAIRLAAWTALNQYPLHLIGLKLVSAVDINVEPQESDEAELERAIDQLLAAVVAEPDADVRVVLDALLQRVGADEAKQPRKRFVAERTSGGATREMRNLLPTFPSLRQMYRDTVPLGLRQALAGAVLHAFVHTAPDESLRKRKDKFVKHMEGLCDDANALRGQLVEDAAAAPGEWPLQLALLTGWDHFMHQYMSLRQDKEALVKDGDEDALERVALQLVATYDGQSPNDHLALGAVARFLPSELHVLANRMVEQLLRALSLTQAKHQSSIIQETDGPRAAILALGMATQGPLGLHENRVEEVAEKILGLLLSSDARDAVYAPSCLLALGHVVQSLMLKQNAAELMARLWHTLLDQLLACTVVDAPGAASQSAPPRATGLVARADPNKAKLPAVLSALAMASEGCMAVQAPQWLDGLRLLLLDLVQLGYSEAFLALPPVLLQCLHYELIGWTEVDAFVSHCLAAITTQPLAAPEALAALPYLLCRTQPLGHTLAPADLPRTLVDRLETIAKDADRVFDATARSFATLGLANLLGVGLAIDARATEWKGLLVGRADAERAIQCLTHLAALCPLQRVRVHAAWSLGALSALGTASDSFQIKNQGMDAGLQLASTTLTYKLLDRLRQLKHPSHGDAMWVASAFTGLTPCQIPTFHYATMVQRHLKARLGDAVATAALGFSFHHCVQDPSLLSFLLEMTDGPRFRQLSRPLQAYFYAHVAALAKLVAPNQLHKILSNLNHTPASLELFLGAVTGAAAVAAASPSAVAVCASILLDDVFPRLATASLDTLTMFAKAISVVDRKQGKTRFVEALKTPAGYAACVCLMELFRLGGIEPREVRAALPFLAACSDRVELLILHIASCLGRLQPNDQLLWLKDLINWVGLSIDGRSATTAADVVLLQPLLAALCVIWSPNAATKGQWLFLGHPTYVRAATDVLHASFVEVLLKLKATVDSKASLDLLGQVLVLVEQGPTSGVYDHILTYAYAIEGLRLGNGELVGHFSNP</sequence>
<dbReference type="Pfam" id="PF12530">
    <property type="entry name" value="DUF3730"/>
    <property type="match status" value="1"/>
</dbReference>
<evidence type="ECO:0000313" key="4">
    <source>
        <dbReference type="Proteomes" id="UP000332933"/>
    </source>
</evidence>
<keyword evidence="4" id="KW-1185">Reference proteome</keyword>
<evidence type="ECO:0000313" key="2">
    <source>
        <dbReference type="EMBL" id="KAF0688144.1"/>
    </source>
</evidence>
<dbReference type="PANTHER" id="PTHR16212:SF4">
    <property type="entry name" value="FOCADHESIN"/>
    <property type="match status" value="1"/>
</dbReference>
<evidence type="ECO:0000313" key="3">
    <source>
        <dbReference type="EMBL" id="VFT96909.1"/>
    </source>
</evidence>
<dbReference type="OrthoDB" id="6125419at2759"/>
<reference evidence="2" key="2">
    <citation type="submission" date="2019-06" db="EMBL/GenBank/DDBJ databases">
        <title>Genomics analysis of Aphanomyces spp. identifies a new class of oomycete effector associated with host adaptation.</title>
        <authorList>
            <person name="Gaulin E."/>
        </authorList>
    </citation>
    <scope>NUCLEOTIDE SEQUENCE</scope>
    <source>
        <strain evidence="2">CBS 578.67</strain>
    </source>
</reference>
<dbReference type="InterPro" id="IPR016024">
    <property type="entry name" value="ARM-type_fold"/>
</dbReference>
<dbReference type="Proteomes" id="UP000332933">
    <property type="component" value="Unassembled WGS sequence"/>
</dbReference>
<dbReference type="InterPro" id="IPR045163">
    <property type="entry name" value="Focadhesin/RST1"/>
</dbReference>
<dbReference type="SUPFAM" id="SSF48371">
    <property type="entry name" value="ARM repeat"/>
    <property type="match status" value="1"/>
</dbReference>
<evidence type="ECO:0000259" key="1">
    <source>
        <dbReference type="Pfam" id="PF12530"/>
    </source>
</evidence>
<accession>A0A485LEM2</accession>
<dbReference type="EMBL" id="CAADRA010006778">
    <property type="protein sequence ID" value="VFT96909.1"/>
    <property type="molecule type" value="Genomic_DNA"/>
</dbReference>
<gene>
    <name evidence="3" type="primary">Aste57867_20216</name>
    <name evidence="2" type="ORF">As57867_020150</name>
    <name evidence="3" type="ORF">ASTE57867_20216</name>
</gene>
<name>A0A485LEM2_9STRA</name>
<proteinExistence type="predicted"/>
<protein>
    <submittedName>
        <fullName evidence="3">Aste57867_20216 protein</fullName>
    </submittedName>
</protein>
<organism evidence="3 4">
    <name type="scientific">Aphanomyces stellatus</name>
    <dbReference type="NCBI Taxonomy" id="120398"/>
    <lineage>
        <taxon>Eukaryota</taxon>
        <taxon>Sar</taxon>
        <taxon>Stramenopiles</taxon>
        <taxon>Oomycota</taxon>
        <taxon>Saprolegniomycetes</taxon>
        <taxon>Saprolegniales</taxon>
        <taxon>Verrucalvaceae</taxon>
        <taxon>Aphanomyces</taxon>
    </lineage>
</organism>
<dbReference type="InterPro" id="IPR022542">
    <property type="entry name" value="FOCAD/RST1_DUF3730"/>
</dbReference>
<reference evidence="3 4" key="1">
    <citation type="submission" date="2019-03" db="EMBL/GenBank/DDBJ databases">
        <authorList>
            <person name="Gaulin E."/>
            <person name="Dumas B."/>
        </authorList>
    </citation>
    <scope>NUCLEOTIDE SEQUENCE [LARGE SCALE GENOMIC DNA]</scope>
    <source>
        <strain evidence="3">CBS 568.67</strain>
    </source>
</reference>